<dbReference type="Gene3D" id="3.40.50.1820">
    <property type="entry name" value="alpha/beta hydrolase"/>
    <property type="match status" value="1"/>
</dbReference>
<dbReference type="SUPFAM" id="SSF53474">
    <property type="entry name" value="alpha/beta-Hydrolases"/>
    <property type="match status" value="1"/>
</dbReference>
<dbReference type="Proteomes" id="UP000199393">
    <property type="component" value="Chromosome I"/>
</dbReference>
<evidence type="ECO:0000259" key="1">
    <source>
        <dbReference type="Pfam" id="PF12697"/>
    </source>
</evidence>
<sequence>MTVSYVARDGGRIAYEVHGAGPLVVLAHGMGENRGSYRHLVPLLVEAGHRVASVDVRGHGDSSVDWPSYAPAEVAADLLAVVRDLGGGPAVLVGNSSAAAAVVFAAADAPDLVAGIVQTGTFVNQRKLNPVMRVVVAAVTHSPRLFGMFHKTLFPVTRPADDAAFRRAMVAKLKEPGRMAALRGVVEPVEPHWTTRAREVRQPVLVLMGTRDPDFPDPGAEARAARRLFTTAEARMIDDSGHYPHADQPARTAEQLTAFVAVSHGA</sequence>
<keyword evidence="3" id="KW-1185">Reference proteome</keyword>
<organism evidence="2 3">
    <name type="scientific">Micromonospora krabiensis</name>
    <dbReference type="NCBI Taxonomy" id="307121"/>
    <lineage>
        <taxon>Bacteria</taxon>
        <taxon>Bacillati</taxon>
        <taxon>Actinomycetota</taxon>
        <taxon>Actinomycetes</taxon>
        <taxon>Micromonosporales</taxon>
        <taxon>Micromonosporaceae</taxon>
        <taxon>Micromonospora</taxon>
    </lineage>
</organism>
<name>A0A1C3NA13_9ACTN</name>
<feature type="domain" description="AB hydrolase-1" evidence="1">
    <location>
        <begin position="24"/>
        <end position="254"/>
    </location>
</feature>
<dbReference type="PATRIC" id="fig|307121.4.peg.5082"/>
<dbReference type="RefSeq" id="WP_091594697.1">
    <property type="nucleotide sequence ID" value="NZ_JBHRWG010000002.1"/>
</dbReference>
<dbReference type="InterPro" id="IPR029058">
    <property type="entry name" value="AB_hydrolase_fold"/>
</dbReference>
<dbReference type="PRINTS" id="PR00412">
    <property type="entry name" value="EPOXHYDRLASE"/>
</dbReference>
<dbReference type="PANTHER" id="PTHR46438:SF11">
    <property type="entry name" value="LIPASE-RELATED"/>
    <property type="match status" value="1"/>
</dbReference>
<dbReference type="OrthoDB" id="3771266at2"/>
<dbReference type="GO" id="GO:0003824">
    <property type="term" value="F:catalytic activity"/>
    <property type="evidence" value="ECO:0007669"/>
    <property type="project" value="InterPro"/>
</dbReference>
<dbReference type="EMBL" id="LT598496">
    <property type="protein sequence ID" value="SBV29410.1"/>
    <property type="molecule type" value="Genomic_DNA"/>
</dbReference>
<accession>A0A1C3NA13</accession>
<protein>
    <submittedName>
        <fullName evidence="2">Pimeloyl-ACP methyl ester carboxylesterase</fullName>
    </submittedName>
</protein>
<dbReference type="Pfam" id="PF12697">
    <property type="entry name" value="Abhydrolase_6"/>
    <property type="match status" value="1"/>
</dbReference>
<gene>
    <name evidence="2" type="ORF">GA0070620_4982</name>
</gene>
<dbReference type="InterPro" id="IPR000639">
    <property type="entry name" value="Epox_hydrolase-like"/>
</dbReference>
<evidence type="ECO:0000313" key="3">
    <source>
        <dbReference type="Proteomes" id="UP000199393"/>
    </source>
</evidence>
<dbReference type="AlphaFoldDB" id="A0A1C3NA13"/>
<reference evidence="3" key="1">
    <citation type="submission" date="2016-06" db="EMBL/GenBank/DDBJ databases">
        <authorList>
            <person name="Varghese N."/>
        </authorList>
    </citation>
    <scope>NUCLEOTIDE SEQUENCE [LARGE SCALE GENOMIC DNA]</scope>
    <source>
        <strain evidence="3">DSM 45344</strain>
    </source>
</reference>
<dbReference type="InterPro" id="IPR000073">
    <property type="entry name" value="AB_hydrolase_1"/>
</dbReference>
<dbReference type="STRING" id="307121.GA0070620_4982"/>
<dbReference type="PANTHER" id="PTHR46438">
    <property type="entry name" value="ALPHA/BETA-HYDROLASES SUPERFAMILY PROTEIN"/>
    <property type="match status" value="1"/>
</dbReference>
<proteinExistence type="predicted"/>
<evidence type="ECO:0000313" key="2">
    <source>
        <dbReference type="EMBL" id="SBV29410.1"/>
    </source>
</evidence>